<comment type="caution">
    <text evidence="14">The sequence shown here is derived from an EMBL/GenBank/DDBJ whole genome shotgun (WGS) entry which is preliminary data.</text>
</comment>
<dbReference type="GO" id="GO:0034040">
    <property type="term" value="F:ATPase-coupled lipid transmembrane transporter activity"/>
    <property type="evidence" value="ECO:0007669"/>
    <property type="project" value="InterPro"/>
</dbReference>
<gene>
    <name evidence="14" type="primary">msbA</name>
    <name evidence="14" type="ORF">B9G39_02905</name>
</gene>
<keyword evidence="9" id="KW-0445">Lipid transport</keyword>
<dbReference type="PROSITE" id="PS50929">
    <property type="entry name" value="ABC_TM1F"/>
    <property type="match status" value="1"/>
</dbReference>
<evidence type="ECO:0000256" key="7">
    <source>
        <dbReference type="ARBA" id="ARBA00022967"/>
    </source>
</evidence>
<evidence type="ECO:0000256" key="4">
    <source>
        <dbReference type="ARBA" id="ARBA00022692"/>
    </source>
</evidence>
<dbReference type="InterPro" id="IPR003439">
    <property type="entry name" value="ABC_transporter-like_ATP-bd"/>
</dbReference>
<feature type="domain" description="ABC transporter" evidence="12">
    <location>
        <begin position="342"/>
        <end position="578"/>
    </location>
</feature>
<dbReference type="InterPro" id="IPR003593">
    <property type="entry name" value="AAA+_ATPase"/>
</dbReference>
<keyword evidence="7" id="KW-1278">Translocase</keyword>
<dbReference type="Pfam" id="PF00005">
    <property type="entry name" value="ABC_tran"/>
    <property type="match status" value="1"/>
</dbReference>
<keyword evidence="10 11" id="KW-0472">Membrane</keyword>
<dbReference type="SUPFAM" id="SSF52540">
    <property type="entry name" value="P-loop containing nucleoside triphosphate hydrolases"/>
    <property type="match status" value="1"/>
</dbReference>
<keyword evidence="6 14" id="KW-0067">ATP-binding</keyword>
<dbReference type="GO" id="GO:0005886">
    <property type="term" value="C:plasma membrane"/>
    <property type="evidence" value="ECO:0007669"/>
    <property type="project" value="UniProtKB-SubCell"/>
</dbReference>
<evidence type="ECO:0000259" key="13">
    <source>
        <dbReference type="PROSITE" id="PS50929"/>
    </source>
</evidence>
<dbReference type="Proteomes" id="UP000257039">
    <property type="component" value="Unassembled WGS sequence"/>
</dbReference>
<evidence type="ECO:0000256" key="6">
    <source>
        <dbReference type="ARBA" id="ARBA00022840"/>
    </source>
</evidence>
<dbReference type="FunFam" id="3.40.50.300:FF:000140">
    <property type="entry name" value="Lipid A export ATP-binding/permease protein MsbA"/>
    <property type="match status" value="1"/>
</dbReference>
<evidence type="ECO:0000256" key="1">
    <source>
        <dbReference type="ARBA" id="ARBA00004651"/>
    </source>
</evidence>
<dbReference type="PROSITE" id="PS00211">
    <property type="entry name" value="ABC_TRANSPORTER_1"/>
    <property type="match status" value="1"/>
</dbReference>
<evidence type="ECO:0000313" key="14">
    <source>
        <dbReference type="EMBL" id="RDH42477.1"/>
    </source>
</evidence>
<feature type="transmembrane region" description="Helical" evidence="11">
    <location>
        <begin position="65"/>
        <end position="83"/>
    </location>
</feature>
<dbReference type="Pfam" id="PF00664">
    <property type="entry name" value="ABC_membrane"/>
    <property type="match status" value="1"/>
</dbReference>
<keyword evidence="15" id="KW-1185">Reference proteome</keyword>
<dbReference type="CDD" id="cd18552">
    <property type="entry name" value="ABC_6TM_MsbA_like"/>
    <property type="match status" value="1"/>
</dbReference>
<feature type="transmembrane region" description="Helical" evidence="11">
    <location>
        <begin position="26"/>
        <end position="45"/>
    </location>
</feature>
<dbReference type="InterPro" id="IPR017871">
    <property type="entry name" value="ABC_transporter-like_CS"/>
</dbReference>
<dbReference type="PANTHER" id="PTHR43394:SF1">
    <property type="entry name" value="ATP-BINDING CASSETTE SUB-FAMILY B MEMBER 10, MITOCHONDRIAL"/>
    <property type="match status" value="1"/>
</dbReference>
<evidence type="ECO:0000313" key="15">
    <source>
        <dbReference type="Proteomes" id="UP000257039"/>
    </source>
</evidence>
<accession>A0A4P9VJR0</accession>
<feature type="domain" description="ABC transmembrane type-1" evidence="13">
    <location>
        <begin position="32"/>
        <end position="310"/>
    </location>
</feature>
<evidence type="ECO:0000256" key="9">
    <source>
        <dbReference type="ARBA" id="ARBA00023055"/>
    </source>
</evidence>
<dbReference type="RefSeq" id="WP_094785978.1">
    <property type="nucleotide sequence ID" value="NZ_JAEVHG010000006.1"/>
</dbReference>
<evidence type="ECO:0000259" key="12">
    <source>
        <dbReference type="PROSITE" id="PS50893"/>
    </source>
</evidence>
<keyword evidence="2" id="KW-0813">Transport</keyword>
<organism evidence="14 15">
    <name type="scientific">Zooshikella ganghwensis</name>
    <dbReference type="NCBI Taxonomy" id="202772"/>
    <lineage>
        <taxon>Bacteria</taxon>
        <taxon>Pseudomonadati</taxon>
        <taxon>Pseudomonadota</taxon>
        <taxon>Gammaproteobacteria</taxon>
        <taxon>Oceanospirillales</taxon>
        <taxon>Zooshikellaceae</taxon>
        <taxon>Zooshikella</taxon>
    </lineage>
</organism>
<dbReference type="EMBL" id="NDXW01000001">
    <property type="protein sequence ID" value="RDH42477.1"/>
    <property type="molecule type" value="Genomic_DNA"/>
</dbReference>
<protein>
    <submittedName>
        <fullName evidence="14">Lipid A export permease/ATP-binding protein MsbA</fullName>
    </submittedName>
</protein>
<dbReference type="NCBIfam" id="TIGR02203">
    <property type="entry name" value="MsbA_lipidA"/>
    <property type="match status" value="1"/>
</dbReference>
<dbReference type="AlphaFoldDB" id="A0A4P9VJR0"/>
<feature type="transmembrane region" description="Helical" evidence="11">
    <location>
        <begin position="170"/>
        <end position="188"/>
    </location>
</feature>
<dbReference type="SMART" id="SM00382">
    <property type="entry name" value="AAA"/>
    <property type="match status" value="1"/>
</dbReference>
<dbReference type="InterPro" id="IPR036640">
    <property type="entry name" value="ABC1_TM_sf"/>
</dbReference>
<dbReference type="SUPFAM" id="SSF90123">
    <property type="entry name" value="ABC transporter transmembrane region"/>
    <property type="match status" value="1"/>
</dbReference>
<evidence type="ECO:0000256" key="2">
    <source>
        <dbReference type="ARBA" id="ARBA00022448"/>
    </source>
</evidence>
<proteinExistence type="predicted"/>
<evidence type="ECO:0000256" key="11">
    <source>
        <dbReference type="SAM" id="Phobius"/>
    </source>
</evidence>
<evidence type="ECO:0000256" key="8">
    <source>
        <dbReference type="ARBA" id="ARBA00022989"/>
    </source>
</evidence>
<dbReference type="Gene3D" id="3.40.50.300">
    <property type="entry name" value="P-loop containing nucleotide triphosphate hydrolases"/>
    <property type="match status" value="1"/>
</dbReference>
<comment type="subcellular location">
    <subcellularLocation>
        <location evidence="1">Cell membrane</location>
        <topology evidence="1">Multi-pass membrane protein</topology>
    </subcellularLocation>
</comment>
<dbReference type="PROSITE" id="PS50893">
    <property type="entry name" value="ABC_TRANSPORTER_2"/>
    <property type="match status" value="1"/>
</dbReference>
<dbReference type="PANTHER" id="PTHR43394">
    <property type="entry name" value="ATP-DEPENDENT PERMEASE MDL1, MITOCHONDRIAL"/>
    <property type="match status" value="1"/>
</dbReference>
<dbReference type="GO" id="GO:0005524">
    <property type="term" value="F:ATP binding"/>
    <property type="evidence" value="ECO:0007669"/>
    <property type="project" value="UniProtKB-KW"/>
</dbReference>
<feature type="transmembrane region" description="Helical" evidence="11">
    <location>
        <begin position="256"/>
        <end position="275"/>
    </location>
</feature>
<dbReference type="InterPro" id="IPR011527">
    <property type="entry name" value="ABC1_TM_dom"/>
</dbReference>
<sequence length="593" mass="65476">MSTDPNYPPQSGLSVYLRLLSYVKPYTGWFSISIVGYILFALSQPLFAKMMEYFVAGLEGSDTSLIYWVPIGTVIIALFRGLGSYLGNYFIARVSLGVVHDLRCGLFDQLVLLPNHYFDNHNSGHLISRITYNVGMVTGAATDAIKVVIREGFTVTFLLGFLFITNWKLSLIFVGMAPLIALVVSKAGKRFRKLSRKIQNAMGNVTHVASETINGYRVVRSFGGEDYEQKRFHEASSLNTKQNLKMVKTSAVHTPTLQFLVLTSLALLMFLVLFMRGDATAAELVGFVTAAGMLPKPIRQLSEVNATIQKGIAAAQSIFEQIDEPAEEDSGKHEVTRVEGRLQLNHLSFSYPNTEKVVLKGISLHIEPGETVALVGRSGSGKSTLASLIPRFYDNITGEILLDGIPIQQYKLRNLRQQIALVTQQVTLFNDTVANNIAYGDLQHRTQDEVKKAAEAAYAMEFIKDLPEGLNTLVGEDGVLLSGGQRQRLAIARAILKDAPLLILDEATSALDTESERMIQKALDQVMKGRTTIVIAHRLSTIENADKIVVMDKGEIVEVGTHQQLLQQSGHYAKLHHMQFKEEASESSDIAIN</sequence>
<dbReference type="GO" id="GO:0016887">
    <property type="term" value="F:ATP hydrolysis activity"/>
    <property type="evidence" value="ECO:0007669"/>
    <property type="project" value="InterPro"/>
</dbReference>
<dbReference type="InterPro" id="IPR039421">
    <property type="entry name" value="Type_1_exporter"/>
</dbReference>
<keyword evidence="8 11" id="KW-1133">Transmembrane helix</keyword>
<evidence type="ECO:0000256" key="10">
    <source>
        <dbReference type="ARBA" id="ARBA00023136"/>
    </source>
</evidence>
<dbReference type="InterPro" id="IPR027417">
    <property type="entry name" value="P-loop_NTPase"/>
</dbReference>
<keyword evidence="4 11" id="KW-0812">Transmembrane</keyword>
<name>A0A4P9VJR0_9GAMM</name>
<reference evidence="14 15" key="1">
    <citation type="submission" date="2017-04" db="EMBL/GenBank/DDBJ databases">
        <title>Draft genome sequence of Zooshikella ganghwensis VG4 isolated from Red Sea sediments.</title>
        <authorList>
            <person name="Rehman Z."/>
            <person name="Alam I."/>
            <person name="Kamau A."/>
            <person name="Bajic V."/>
            <person name="Leiknes T."/>
        </authorList>
    </citation>
    <scope>NUCLEOTIDE SEQUENCE [LARGE SCALE GENOMIC DNA]</scope>
    <source>
        <strain evidence="14 15">VG4</strain>
    </source>
</reference>
<evidence type="ECO:0000256" key="5">
    <source>
        <dbReference type="ARBA" id="ARBA00022741"/>
    </source>
</evidence>
<keyword evidence="5" id="KW-0547">Nucleotide-binding</keyword>
<dbReference type="InterPro" id="IPR011917">
    <property type="entry name" value="ABC_transpr_lipidA"/>
</dbReference>
<evidence type="ECO:0000256" key="3">
    <source>
        <dbReference type="ARBA" id="ARBA00022475"/>
    </source>
</evidence>
<dbReference type="GO" id="GO:0015421">
    <property type="term" value="F:ABC-type oligopeptide transporter activity"/>
    <property type="evidence" value="ECO:0007669"/>
    <property type="project" value="TreeGrafter"/>
</dbReference>
<dbReference type="Gene3D" id="1.20.1560.10">
    <property type="entry name" value="ABC transporter type 1, transmembrane domain"/>
    <property type="match status" value="1"/>
</dbReference>
<keyword evidence="3" id="KW-1003">Cell membrane</keyword>